<name>A0A7E4ZSG6_PANRE</name>
<protein>
    <submittedName>
        <fullName evidence="5">MIF4G domain-containing protein</fullName>
    </submittedName>
</protein>
<dbReference type="WBParaSite" id="Pan_g14825.t1">
    <property type="protein sequence ID" value="Pan_g14825.t1"/>
    <property type="gene ID" value="Pan_g14825"/>
</dbReference>
<feature type="compositionally biased region" description="Low complexity" evidence="2">
    <location>
        <begin position="833"/>
        <end position="847"/>
    </location>
</feature>
<feature type="compositionally biased region" description="Gly residues" evidence="2">
    <location>
        <begin position="771"/>
        <end position="780"/>
    </location>
</feature>
<feature type="compositionally biased region" description="Pro residues" evidence="2">
    <location>
        <begin position="247"/>
        <end position="259"/>
    </location>
</feature>
<keyword evidence="1" id="KW-0175">Coiled coil</keyword>
<reference evidence="4" key="1">
    <citation type="journal article" date="2013" name="Genetics">
        <title>The draft genome and transcriptome of Panagrellus redivivus are shaped by the harsh demands of a free-living lifestyle.</title>
        <authorList>
            <person name="Srinivasan J."/>
            <person name="Dillman A.R."/>
            <person name="Macchietto M.G."/>
            <person name="Heikkinen L."/>
            <person name="Lakso M."/>
            <person name="Fracchia K.M."/>
            <person name="Antoshechkin I."/>
            <person name="Mortazavi A."/>
            <person name="Wong G."/>
            <person name="Sternberg P.W."/>
        </authorList>
    </citation>
    <scope>NUCLEOTIDE SEQUENCE [LARGE SCALE GENOMIC DNA]</scope>
    <source>
        <strain evidence="4">MT8872</strain>
    </source>
</reference>
<reference evidence="5" key="2">
    <citation type="submission" date="2020-10" db="UniProtKB">
        <authorList>
            <consortium name="WormBaseParasite"/>
        </authorList>
    </citation>
    <scope>IDENTIFICATION</scope>
</reference>
<accession>A0A7E4ZSG6</accession>
<dbReference type="InterPro" id="IPR003890">
    <property type="entry name" value="MIF4G-like_typ-3"/>
</dbReference>
<dbReference type="Gene3D" id="1.25.40.180">
    <property type="match status" value="2"/>
</dbReference>
<feature type="compositionally biased region" description="Polar residues" evidence="2">
    <location>
        <begin position="406"/>
        <end position="422"/>
    </location>
</feature>
<evidence type="ECO:0000256" key="2">
    <source>
        <dbReference type="SAM" id="MobiDB-lite"/>
    </source>
</evidence>
<feature type="compositionally biased region" description="Polar residues" evidence="2">
    <location>
        <begin position="1"/>
        <end position="15"/>
    </location>
</feature>
<feature type="compositionally biased region" description="Low complexity" evidence="2">
    <location>
        <begin position="155"/>
        <end position="168"/>
    </location>
</feature>
<feature type="compositionally biased region" description="Low complexity" evidence="2">
    <location>
        <begin position="438"/>
        <end position="455"/>
    </location>
</feature>
<evidence type="ECO:0000256" key="1">
    <source>
        <dbReference type="SAM" id="Coils"/>
    </source>
</evidence>
<dbReference type="GO" id="GO:0016281">
    <property type="term" value="C:eukaryotic translation initiation factor 4F complex"/>
    <property type="evidence" value="ECO:0007669"/>
    <property type="project" value="TreeGrafter"/>
</dbReference>
<feature type="compositionally biased region" description="Low complexity" evidence="2">
    <location>
        <begin position="202"/>
        <end position="228"/>
    </location>
</feature>
<feature type="compositionally biased region" description="Low complexity" evidence="2">
    <location>
        <begin position="284"/>
        <end position="310"/>
    </location>
</feature>
<feature type="compositionally biased region" description="Basic and acidic residues" evidence="2">
    <location>
        <begin position="861"/>
        <end position="878"/>
    </location>
</feature>
<feature type="region of interest" description="Disordered" evidence="2">
    <location>
        <begin position="93"/>
        <end position="317"/>
    </location>
</feature>
<organism evidence="4 5">
    <name type="scientific">Panagrellus redivivus</name>
    <name type="common">Microworm</name>
    <dbReference type="NCBI Taxonomy" id="6233"/>
    <lineage>
        <taxon>Eukaryota</taxon>
        <taxon>Metazoa</taxon>
        <taxon>Ecdysozoa</taxon>
        <taxon>Nematoda</taxon>
        <taxon>Chromadorea</taxon>
        <taxon>Rhabditida</taxon>
        <taxon>Tylenchina</taxon>
        <taxon>Panagrolaimomorpha</taxon>
        <taxon>Panagrolaimoidea</taxon>
        <taxon>Panagrolaimidae</taxon>
        <taxon>Panagrellus</taxon>
    </lineage>
</organism>
<feature type="coiled-coil region" evidence="1">
    <location>
        <begin position="588"/>
        <end position="617"/>
    </location>
</feature>
<sequence length="1131" mass="125225">MPQGPQSEVSGQPPATQGSYGGYTGYQYEFCRNPSLEIGHSVAQIQHDNGATTVTVLPSGMQYPQIPQGMQIQQQFVYPPQPQFYVPRHYFADPRPRPTYNPQQQVMRPQMPPQQQQPRTEPAPRVRKLLNIVDPNTHQNVLPQATDDANATSRPPSSAPKAVPPKSVTPTTQAETTHVSSENSDIGQQFARMVSHRVMAGSSSSSSGNRNQSEAATTTTPSATSNASVHMPSPPPAVAPVKEVSPVPAPKEVTPPPQPASKEPTPEVVVEEAPKPVAEPSPAPESAEQAPEPVAAAEEPAAPAAASPAIEEPEKPQVLTKGELFAEAEAKMVEYFDVPDNVEAVTKNQIYSRALVQMIRDAIKNFNTVACPISEAELKRIGIDRGTMPAVQNATLSNKRYHNNRGDNFNPTWAPNANNQVRRNYEGRNSGVGGRGGNRNPNRQQQQQRAPVVARPSIQRAPRTRLVRGEDAWVPNTRDASENEKIRKAFRGVLNKLTPSNYAKLSKELIAKQVWNDPENLPAIIDLIFVKAVEEPTFVAIYSDLCSTIHKAELAANETEKKRQFYNTIIKKCQTTFEHSTTTEIATIDALKKEVAAEEDEEKSAKLREKLDESMTRQKRFMVGTIRFISELYRIKFLSNKVLNHCCLTLLQKCNPKDENGKEVPLHADHVNEQMIEFSVVLIESIGPHHSTHPAPEQLVINQFVEYLKPFKTVSCNRVRFLILDLEDLASKSFVKKNAGPKTKEEVKQDVQKEEEINRRERDAYGHNDNRGGGGGGGGFNNRNNDRAPYAGRKSDTNNRRNKAVVASSVTSGVRKDTKLERCDQPARLAPKSWGAGAGASSSSTSARPKYVGRPSADNVAADRKPSVQSNDVRRDSAQGKPADAVSRSNSTTPPLVAAEAAGGTSSPGVSEEDFDEKKFKSEFKEIVEDYSTKRIDVDAAVTKVKELNAELKNSVVFFKKVLFHGCEVIKKDQVNDRIAVTQLVVKVTQEDNLIDAFFAAFKEYCDYVLNTELHYDLPHIVHTLPDFVARIIGCDTAIEGKRPETVKFNEGLKVFNDDYTGNVYFANMLGYLVNVFVEHNEADIKDVIKSMFDDFTEIEPFYKNEKMDSLYAKFEINVDSHKTVKSLLGE</sequence>
<feature type="compositionally biased region" description="Polar residues" evidence="2">
    <location>
        <begin position="169"/>
        <end position="187"/>
    </location>
</feature>
<feature type="region of interest" description="Disordered" evidence="2">
    <location>
        <begin position="1"/>
        <end position="20"/>
    </location>
</feature>
<evidence type="ECO:0000313" key="5">
    <source>
        <dbReference type="WBParaSite" id="Pan_g14825.t1"/>
    </source>
</evidence>
<dbReference type="PANTHER" id="PTHR23253:SF78">
    <property type="entry name" value="EUKARYOTIC TRANSLATION INITIATION FACTOR 4G1, ISOFORM B-RELATED"/>
    <property type="match status" value="1"/>
</dbReference>
<evidence type="ECO:0000313" key="4">
    <source>
        <dbReference type="Proteomes" id="UP000492821"/>
    </source>
</evidence>
<dbReference type="GO" id="GO:0003729">
    <property type="term" value="F:mRNA binding"/>
    <property type="evidence" value="ECO:0007669"/>
    <property type="project" value="TreeGrafter"/>
</dbReference>
<dbReference type="InterPro" id="IPR016024">
    <property type="entry name" value="ARM-type_fold"/>
</dbReference>
<keyword evidence="4" id="KW-1185">Reference proteome</keyword>
<dbReference type="Pfam" id="PF02854">
    <property type="entry name" value="MIF4G"/>
    <property type="match status" value="1"/>
</dbReference>
<evidence type="ECO:0000259" key="3">
    <source>
        <dbReference type="SMART" id="SM00543"/>
    </source>
</evidence>
<dbReference type="SUPFAM" id="SSF48371">
    <property type="entry name" value="ARM repeat"/>
    <property type="match status" value="1"/>
</dbReference>
<feature type="compositionally biased region" description="Basic and acidic residues" evidence="2">
    <location>
        <begin position="742"/>
        <end position="770"/>
    </location>
</feature>
<dbReference type="GO" id="GO:0003743">
    <property type="term" value="F:translation initiation factor activity"/>
    <property type="evidence" value="ECO:0007669"/>
    <property type="project" value="TreeGrafter"/>
</dbReference>
<feature type="domain" description="MIF4G" evidence="3">
    <location>
        <begin position="487"/>
        <end position="733"/>
    </location>
</feature>
<dbReference type="PANTHER" id="PTHR23253">
    <property type="entry name" value="EUKARYOTIC TRANSLATION INITIATION FACTOR 4 GAMMA"/>
    <property type="match status" value="1"/>
</dbReference>
<feature type="region of interest" description="Disordered" evidence="2">
    <location>
        <begin position="400"/>
        <end position="455"/>
    </location>
</feature>
<feature type="compositionally biased region" description="Basic and acidic residues" evidence="2">
    <location>
        <begin position="814"/>
        <end position="825"/>
    </location>
</feature>
<feature type="compositionally biased region" description="Polar residues" evidence="2">
    <location>
        <begin position="134"/>
        <end position="154"/>
    </location>
</feature>
<dbReference type="SMART" id="SM00543">
    <property type="entry name" value="MIF4G"/>
    <property type="match status" value="1"/>
</dbReference>
<dbReference type="AlphaFoldDB" id="A0A7E4ZSG6"/>
<dbReference type="Proteomes" id="UP000492821">
    <property type="component" value="Unassembled WGS sequence"/>
</dbReference>
<feature type="region of interest" description="Disordered" evidence="2">
    <location>
        <begin position="738"/>
        <end position="915"/>
    </location>
</feature>
<feature type="compositionally biased region" description="Low complexity" evidence="2">
    <location>
        <begin position="102"/>
        <end position="119"/>
    </location>
</feature>
<proteinExistence type="predicted"/>